<dbReference type="EMBL" id="BIMR01000124">
    <property type="protein sequence ID" value="GCE76709.1"/>
    <property type="molecule type" value="Genomic_DNA"/>
</dbReference>
<evidence type="ECO:0000256" key="2">
    <source>
        <dbReference type="SAM" id="Phobius"/>
    </source>
</evidence>
<dbReference type="AlphaFoldDB" id="A0A402DRE6"/>
<keyword evidence="2" id="KW-0812">Transmembrane</keyword>
<proteinExistence type="predicted"/>
<feature type="compositionally biased region" description="Basic and acidic residues" evidence="1">
    <location>
        <begin position="78"/>
        <end position="99"/>
    </location>
</feature>
<sequence length="209" mass="20958">MSPNLVRLGAALAAVAPLIAAGSSAAPAGLAPNRGAEVVLGAAGVYAGEDPAPHVHGDPPRTSSSTPSTTPRPTATEPDAHAEMAGMDHGDMSDMDHGDMSGTDDQMAGMDDTPGMDHGDTDGTDGDDEHAADDTTSTPPGHEHDESGAGSVGDDHGASGPAPERPRARVLGAFALVNGAVLIVAAVLRRRDKARPRHRPHASAAPTTA</sequence>
<gene>
    <name evidence="4" type="ORF">CBZ_17650</name>
</gene>
<feature type="chain" id="PRO_5019257106" evidence="3">
    <location>
        <begin position="26"/>
        <end position="209"/>
    </location>
</feature>
<evidence type="ECO:0000256" key="1">
    <source>
        <dbReference type="SAM" id="MobiDB-lite"/>
    </source>
</evidence>
<feature type="compositionally biased region" description="Basic and acidic residues" evidence="1">
    <location>
        <begin position="141"/>
        <end position="157"/>
    </location>
</feature>
<organism evidence="4 5">
    <name type="scientific">Cellulomonas biazotea</name>
    <dbReference type="NCBI Taxonomy" id="1709"/>
    <lineage>
        <taxon>Bacteria</taxon>
        <taxon>Bacillati</taxon>
        <taxon>Actinomycetota</taxon>
        <taxon>Actinomycetes</taxon>
        <taxon>Micrococcales</taxon>
        <taxon>Cellulomonadaceae</taxon>
        <taxon>Cellulomonas</taxon>
    </lineage>
</organism>
<comment type="caution">
    <text evidence="4">The sequence shown here is derived from an EMBL/GenBank/DDBJ whole genome shotgun (WGS) entry which is preliminary data.</text>
</comment>
<accession>A0A402DRE6</accession>
<keyword evidence="2" id="KW-1133">Transmembrane helix</keyword>
<protein>
    <submittedName>
        <fullName evidence="4">Uncharacterized protein</fullName>
    </submittedName>
</protein>
<feature type="region of interest" description="Disordered" evidence="1">
    <location>
        <begin position="49"/>
        <end position="165"/>
    </location>
</feature>
<feature type="signal peptide" evidence="3">
    <location>
        <begin position="1"/>
        <end position="25"/>
    </location>
</feature>
<dbReference type="Proteomes" id="UP000289954">
    <property type="component" value="Unassembled WGS sequence"/>
</dbReference>
<keyword evidence="3" id="KW-0732">Signal</keyword>
<keyword evidence="5" id="KW-1185">Reference proteome</keyword>
<feature type="compositionally biased region" description="Low complexity" evidence="1">
    <location>
        <begin position="60"/>
        <end position="74"/>
    </location>
</feature>
<feature type="transmembrane region" description="Helical" evidence="2">
    <location>
        <begin position="170"/>
        <end position="188"/>
    </location>
</feature>
<feature type="compositionally biased region" description="Acidic residues" evidence="1">
    <location>
        <begin position="122"/>
        <end position="131"/>
    </location>
</feature>
<evidence type="ECO:0000313" key="5">
    <source>
        <dbReference type="Proteomes" id="UP000289954"/>
    </source>
</evidence>
<feature type="compositionally biased region" description="Low complexity" evidence="1">
    <location>
        <begin position="100"/>
        <end position="113"/>
    </location>
</feature>
<reference evidence="4 5" key="1">
    <citation type="submission" date="2019-01" db="EMBL/GenBank/DDBJ databases">
        <title>Draft genome sequence of Cellulomonas takizawaensis strain TKZ-21.</title>
        <authorList>
            <person name="Yamamura H."/>
            <person name="Hayashi T."/>
            <person name="Hamada M."/>
            <person name="Serisawa Y."/>
            <person name="Matsuyama K."/>
            <person name="Nakagawa Y."/>
            <person name="Otoguro M."/>
            <person name="Yanagida F."/>
            <person name="Hayakawa M."/>
        </authorList>
    </citation>
    <scope>NUCLEOTIDE SEQUENCE [LARGE SCALE GENOMIC DNA]</scope>
    <source>
        <strain evidence="4 5">NBRC12680</strain>
    </source>
</reference>
<evidence type="ECO:0000313" key="4">
    <source>
        <dbReference type="EMBL" id="GCE76709.1"/>
    </source>
</evidence>
<evidence type="ECO:0000256" key="3">
    <source>
        <dbReference type="SAM" id="SignalP"/>
    </source>
</evidence>
<name>A0A402DRE6_9CELL</name>
<dbReference type="RefSeq" id="WP_378078478.1">
    <property type="nucleotide sequence ID" value="NZ_JBHLSX010000002.1"/>
</dbReference>
<keyword evidence="2" id="KW-0472">Membrane</keyword>